<accession>A0A085N778</accession>
<dbReference type="Proteomes" id="UP000030758">
    <property type="component" value="Unassembled WGS sequence"/>
</dbReference>
<name>A0A085N778_9BILA</name>
<organism evidence="2">
    <name type="scientific">Trichuris suis</name>
    <name type="common">pig whipworm</name>
    <dbReference type="NCBI Taxonomy" id="68888"/>
    <lineage>
        <taxon>Eukaryota</taxon>
        <taxon>Metazoa</taxon>
        <taxon>Ecdysozoa</taxon>
        <taxon>Nematoda</taxon>
        <taxon>Enoplea</taxon>
        <taxon>Dorylaimia</taxon>
        <taxon>Trichinellida</taxon>
        <taxon>Trichuridae</taxon>
        <taxon>Trichuris</taxon>
    </lineage>
</organism>
<evidence type="ECO:0000313" key="2">
    <source>
        <dbReference type="EMBL" id="KFD65324.1"/>
    </source>
</evidence>
<reference evidence="2" key="1">
    <citation type="journal article" date="2014" name="Nat. Genet.">
        <title>Genome and transcriptome of the porcine whipworm Trichuris suis.</title>
        <authorList>
            <person name="Jex A.R."/>
            <person name="Nejsum P."/>
            <person name="Schwarz E.M."/>
            <person name="Hu L."/>
            <person name="Young N.D."/>
            <person name="Hall R.S."/>
            <person name="Korhonen P.K."/>
            <person name="Liao S."/>
            <person name="Thamsborg S."/>
            <person name="Xia J."/>
            <person name="Xu P."/>
            <person name="Wang S."/>
            <person name="Scheerlinck J.P."/>
            <person name="Hofmann A."/>
            <person name="Sternberg P.W."/>
            <person name="Wang J."/>
            <person name="Gasser R.B."/>
        </authorList>
    </citation>
    <scope>NUCLEOTIDE SEQUENCE [LARGE SCALE GENOMIC DNA]</scope>
    <source>
        <strain evidence="2">DCEP-RM93F</strain>
    </source>
</reference>
<feature type="region of interest" description="Disordered" evidence="1">
    <location>
        <begin position="84"/>
        <end position="105"/>
    </location>
</feature>
<dbReference type="AlphaFoldDB" id="A0A085N778"/>
<evidence type="ECO:0000256" key="1">
    <source>
        <dbReference type="SAM" id="MobiDB-lite"/>
    </source>
</evidence>
<dbReference type="EMBL" id="KL367540">
    <property type="protein sequence ID" value="KFD65324.1"/>
    <property type="molecule type" value="Genomic_DNA"/>
</dbReference>
<protein>
    <submittedName>
        <fullName evidence="2">Uncharacterized protein</fullName>
    </submittedName>
</protein>
<proteinExistence type="predicted"/>
<gene>
    <name evidence="2" type="ORF">M514_22484</name>
</gene>
<sequence>MILSSFQVTFSYCTTRQVYCRNVTSHSSNAPPVVGSSLLSRGKNSSKNACCLFSDGTVVSAIGGSPYRGNNRSGRISATYPVDRVSSSLADSPSPIEGDNSRCENNEAADRSDLLYASLFQGLRTCAPRDDPVPSSVVC</sequence>